<evidence type="ECO:0000313" key="6">
    <source>
        <dbReference type="EMBL" id="SUZ50642.1"/>
    </source>
</evidence>
<dbReference type="InterPro" id="IPR017937">
    <property type="entry name" value="Thioredoxin_CS"/>
</dbReference>
<dbReference type="PROSITE" id="PS51352">
    <property type="entry name" value="THIOREDOXIN_2"/>
    <property type="match status" value="1"/>
</dbReference>
<evidence type="ECO:0000259" key="5">
    <source>
        <dbReference type="PROSITE" id="PS51352"/>
    </source>
</evidence>
<gene>
    <name evidence="6" type="ORF">METZ01_LOCUS3496</name>
</gene>
<dbReference type="GO" id="GO:0017004">
    <property type="term" value="P:cytochrome complex assembly"/>
    <property type="evidence" value="ECO:0007669"/>
    <property type="project" value="UniProtKB-KW"/>
</dbReference>
<dbReference type="SUPFAM" id="SSF52833">
    <property type="entry name" value="Thioredoxin-like"/>
    <property type="match status" value="1"/>
</dbReference>
<evidence type="ECO:0000256" key="2">
    <source>
        <dbReference type="ARBA" id="ARBA00022748"/>
    </source>
</evidence>
<dbReference type="GO" id="GO:0016491">
    <property type="term" value="F:oxidoreductase activity"/>
    <property type="evidence" value="ECO:0007669"/>
    <property type="project" value="InterPro"/>
</dbReference>
<dbReference type="Gene3D" id="3.40.30.10">
    <property type="entry name" value="Glutaredoxin"/>
    <property type="match status" value="1"/>
</dbReference>
<organism evidence="6">
    <name type="scientific">marine metagenome</name>
    <dbReference type="NCBI Taxonomy" id="408172"/>
    <lineage>
        <taxon>unclassified sequences</taxon>
        <taxon>metagenomes</taxon>
        <taxon>ecological metagenomes</taxon>
    </lineage>
</organism>
<dbReference type="PANTHER" id="PTHR42852:SF6">
    <property type="entry name" value="THIOL:DISULFIDE INTERCHANGE PROTEIN DSBE"/>
    <property type="match status" value="1"/>
</dbReference>
<comment type="subcellular location">
    <subcellularLocation>
        <location evidence="1">Cell envelope</location>
    </subcellularLocation>
</comment>
<dbReference type="InterPro" id="IPR013766">
    <property type="entry name" value="Thioredoxin_domain"/>
</dbReference>
<dbReference type="InterPro" id="IPR036249">
    <property type="entry name" value="Thioredoxin-like_sf"/>
</dbReference>
<accession>A0A381N7Q6</accession>
<feature type="non-terminal residue" evidence="6">
    <location>
        <position position="1"/>
    </location>
</feature>
<dbReference type="PANTHER" id="PTHR42852">
    <property type="entry name" value="THIOL:DISULFIDE INTERCHANGE PROTEIN DSBE"/>
    <property type="match status" value="1"/>
</dbReference>
<reference evidence="6" key="1">
    <citation type="submission" date="2018-05" db="EMBL/GenBank/DDBJ databases">
        <authorList>
            <person name="Lanie J.A."/>
            <person name="Ng W.-L."/>
            <person name="Kazmierczak K.M."/>
            <person name="Andrzejewski T.M."/>
            <person name="Davidsen T.M."/>
            <person name="Wayne K.J."/>
            <person name="Tettelin H."/>
            <person name="Glass J.I."/>
            <person name="Rusch D."/>
            <person name="Podicherti R."/>
            <person name="Tsui H.-C.T."/>
            <person name="Winkler M.E."/>
        </authorList>
    </citation>
    <scope>NUCLEOTIDE SEQUENCE</scope>
</reference>
<protein>
    <recommendedName>
        <fullName evidence="5">Thioredoxin domain-containing protein</fullName>
    </recommendedName>
</protein>
<dbReference type="Pfam" id="PF00578">
    <property type="entry name" value="AhpC-TSA"/>
    <property type="match status" value="1"/>
</dbReference>
<dbReference type="PROSITE" id="PS00194">
    <property type="entry name" value="THIOREDOXIN_1"/>
    <property type="match status" value="1"/>
</dbReference>
<name>A0A381N7Q6_9ZZZZ</name>
<dbReference type="AlphaFoldDB" id="A0A381N7Q6"/>
<dbReference type="EMBL" id="UINC01000180">
    <property type="protein sequence ID" value="SUZ50642.1"/>
    <property type="molecule type" value="Genomic_DNA"/>
</dbReference>
<sequence>VGLVLALLIAVFATRDTNRDRMTTHLVGAVAPAVVGTTIEGSTWDLDDQRGRWVLVNFFSTTCVPCVREHPELVAFAATHSGADDVRIVTVAFDDRPSTVAAFFVEHGGGWPVLTADTGRIAVDWGVVAVPESYLVTPSGHVAAKVIGGVTLDDLEDLLARAVAVVP</sequence>
<dbReference type="GO" id="GO:0016209">
    <property type="term" value="F:antioxidant activity"/>
    <property type="evidence" value="ECO:0007669"/>
    <property type="project" value="InterPro"/>
</dbReference>
<evidence type="ECO:0000256" key="1">
    <source>
        <dbReference type="ARBA" id="ARBA00004196"/>
    </source>
</evidence>
<evidence type="ECO:0000256" key="3">
    <source>
        <dbReference type="ARBA" id="ARBA00023157"/>
    </source>
</evidence>
<dbReference type="GO" id="GO:0030313">
    <property type="term" value="C:cell envelope"/>
    <property type="evidence" value="ECO:0007669"/>
    <property type="project" value="UniProtKB-SubCell"/>
</dbReference>
<proteinExistence type="predicted"/>
<feature type="domain" description="Thioredoxin" evidence="5">
    <location>
        <begin position="25"/>
        <end position="164"/>
    </location>
</feature>
<dbReference type="InterPro" id="IPR000866">
    <property type="entry name" value="AhpC/TSA"/>
</dbReference>
<evidence type="ECO:0000256" key="4">
    <source>
        <dbReference type="ARBA" id="ARBA00023284"/>
    </source>
</evidence>
<keyword evidence="4" id="KW-0676">Redox-active center</keyword>
<dbReference type="CDD" id="cd02966">
    <property type="entry name" value="TlpA_like_family"/>
    <property type="match status" value="1"/>
</dbReference>
<dbReference type="InterPro" id="IPR050553">
    <property type="entry name" value="Thioredoxin_ResA/DsbE_sf"/>
</dbReference>
<keyword evidence="2" id="KW-0201">Cytochrome c-type biogenesis</keyword>
<keyword evidence="3" id="KW-1015">Disulfide bond</keyword>